<dbReference type="RefSeq" id="XP_024722715.1">
    <property type="nucleotide sequence ID" value="XM_024864753.1"/>
</dbReference>
<accession>A0A2T3B730</accession>
<name>A0A2T3B730_AMORE</name>
<proteinExistence type="predicted"/>
<dbReference type="InParanoid" id="A0A2T3B730"/>
<gene>
    <name evidence="2" type="ORF">M430DRAFT_227262</name>
</gene>
<evidence type="ECO:0000313" key="3">
    <source>
        <dbReference type="Proteomes" id="UP000241818"/>
    </source>
</evidence>
<evidence type="ECO:0000313" key="2">
    <source>
        <dbReference type="EMBL" id="PSS22560.1"/>
    </source>
</evidence>
<dbReference type="AlphaFoldDB" id="A0A2T3B730"/>
<keyword evidence="3" id="KW-1185">Reference proteome</keyword>
<sequence>MGPLFSSPRNGASSQLRSRMPSIRSRHLHMTMCVFVSLFVNSRDSSLSVSRFGAGARTLFHLPVERRASSLGLQRHGDILYSGGSGGLLHPPSSLALCSDISGPAFFRAPRTRNPGREQQRPNLRHD</sequence>
<dbReference type="GeneID" id="36572834"/>
<feature type="compositionally biased region" description="Basic and acidic residues" evidence="1">
    <location>
        <begin position="115"/>
        <end position="127"/>
    </location>
</feature>
<organism evidence="2 3">
    <name type="scientific">Amorphotheca resinae ATCC 22711</name>
    <dbReference type="NCBI Taxonomy" id="857342"/>
    <lineage>
        <taxon>Eukaryota</taxon>
        <taxon>Fungi</taxon>
        <taxon>Dikarya</taxon>
        <taxon>Ascomycota</taxon>
        <taxon>Pezizomycotina</taxon>
        <taxon>Leotiomycetes</taxon>
        <taxon>Helotiales</taxon>
        <taxon>Amorphothecaceae</taxon>
        <taxon>Amorphotheca</taxon>
    </lineage>
</organism>
<dbReference type="Proteomes" id="UP000241818">
    <property type="component" value="Unassembled WGS sequence"/>
</dbReference>
<protein>
    <submittedName>
        <fullName evidence="2">Uncharacterized protein</fullName>
    </submittedName>
</protein>
<reference evidence="2 3" key="1">
    <citation type="journal article" date="2018" name="New Phytol.">
        <title>Comparative genomics and transcriptomics depict ericoid mycorrhizal fungi as versatile saprotrophs and plant mutualists.</title>
        <authorList>
            <person name="Martino E."/>
            <person name="Morin E."/>
            <person name="Grelet G.A."/>
            <person name="Kuo A."/>
            <person name="Kohler A."/>
            <person name="Daghino S."/>
            <person name="Barry K.W."/>
            <person name="Cichocki N."/>
            <person name="Clum A."/>
            <person name="Dockter R.B."/>
            <person name="Hainaut M."/>
            <person name="Kuo R.C."/>
            <person name="LaButti K."/>
            <person name="Lindahl B.D."/>
            <person name="Lindquist E.A."/>
            <person name="Lipzen A."/>
            <person name="Khouja H.R."/>
            <person name="Magnuson J."/>
            <person name="Murat C."/>
            <person name="Ohm R.A."/>
            <person name="Singer S.W."/>
            <person name="Spatafora J.W."/>
            <person name="Wang M."/>
            <person name="Veneault-Fourrey C."/>
            <person name="Henrissat B."/>
            <person name="Grigoriev I.V."/>
            <person name="Martin F.M."/>
            <person name="Perotto S."/>
        </authorList>
    </citation>
    <scope>NUCLEOTIDE SEQUENCE [LARGE SCALE GENOMIC DNA]</scope>
    <source>
        <strain evidence="2 3">ATCC 22711</strain>
    </source>
</reference>
<dbReference type="EMBL" id="KZ679009">
    <property type="protein sequence ID" value="PSS22560.1"/>
    <property type="molecule type" value="Genomic_DNA"/>
</dbReference>
<feature type="region of interest" description="Disordered" evidence="1">
    <location>
        <begin position="107"/>
        <end position="127"/>
    </location>
</feature>
<evidence type="ECO:0000256" key="1">
    <source>
        <dbReference type="SAM" id="MobiDB-lite"/>
    </source>
</evidence>